<sequence>MKKISTIAAVVALAASFSAPASAQQADPFASSQVSALTPLFIIGGVAATIAITAGSNDDSSTGTN</sequence>
<protein>
    <submittedName>
        <fullName evidence="3">Uncharacterized protein</fullName>
    </submittedName>
</protein>
<keyword evidence="1" id="KW-0472">Membrane</keyword>
<keyword evidence="1" id="KW-1133">Transmembrane helix</keyword>
<evidence type="ECO:0000313" key="4">
    <source>
        <dbReference type="Proteomes" id="UP000005713"/>
    </source>
</evidence>
<gene>
    <name evidence="3" type="ORF">SSE37_17263</name>
</gene>
<dbReference type="AlphaFoldDB" id="A3K324"/>
<feature type="signal peptide" evidence="2">
    <location>
        <begin position="1"/>
        <end position="23"/>
    </location>
</feature>
<name>A3K324_SAGS3</name>
<feature type="chain" id="PRO_5002654327" evidence="2">
    <location>
        <begin position="24"/>
        <end position="65"/>
    </location>
</feature>
<comment type="caution">
    <text evidence="3">The sequence shown here is derived from an EMBL/GenBank/DDBJ whole genome shotgun (WGS) entry which is preliminary data.</text>
</comment>
<keyword evidence="4" id="KW-1185">Reference proteome</keyword>
<accession>A3K324</accession>
<keyword evidence="1" id="KW-0812">Transmembrane</keyword>
<evidence type="ECO:0000256" key="1">
    <source>
        <dbReference type="SAM" id="Phobius"/>
    </source>
</evidence>
<evidence type="ECO:0000313" key="3">
    <source>
        <dbReference type="EMBL" id="EBA08583.1"/>
    </source>
</evidence>
<feature type="transmembrane region" description="Helical" evidence="1">
    <location>
        <begin position="33"/>
        <end position="55"/>
    </location>
</feature>
<dbReference type="EMBL" id="AAYA01000005">
    <property type="protein sequence ID" value="EBA08583.1"/>
    <property type="molecule type" value="Genomic_DNA"/>
</dbReference>
<proteinExistence type="predicted"/>
<dbReference type="RefSeq" id="WP_005858570.1">
    <property type="nucleotide sequence ID" value="NZ_AAYA01000005.1"/>
</dbReference>
<organism evidence="3 4">
    <name type="scientific">Sagittula stellata (strain ATCC 700073 / DSM 11524 / E-37)</name>
    <dbReference type="NCBI Taxonomy" id="388399"/>
    <lineage>
        <taxon>Bacteria</taxon>
        <taxon>Pseudomonadati</taxon>
        <taxon>Pseudomonadota</taxon>
        <taxon>Alphaproteobacteria</taxon>
        <taxon>Rhodobacterales</taxon>
        <taxon>Roseobacteraceae</taxon>
        <taxon>Sagittula</taxon>
    </lineage>
</organism>
<evidence type="ECO:0000256" key="2">
    <source>
        <dbReference type="SAM" id="SignalP"/>
    </source>
</evidence>
<keyword evidence="2" id="KW-0732">Signal</keyword>
<dbReference type="Proteomes" id="UP000005713">
    <property type="component" value="Unassembled WGS sequence"/>
</dbReference>
<reference evidence="3 4" key="1">
    <citation type="submission" date="2006-06" db="EMBL/GenBank/DDBJ databases">
        <authorList>
            <person name="Moran M.A."/>
            <person name="Ferriera S."/>
            <person name="Johnson J."/>
            <person name="Kravitz S."/>
            <person name="Beeson K."/>
            <person name="Sutton G."/>
            <person name="Rogers Y.-H."/>
            <person name="Friedman R."/>
            <person name="Frazier M."/>
            <person name="Venter J.C."/>
        </authorList>
    </citation>
    <scope>NUCLEOTIDE SEQUENCE [LARGE SCALE GENOMIC DNA]</scope>
    <source>
        <strain evidence="3 4">E-37</strain>
    </source>
</reference>